<keyword evidence="4" id="KW-1185">Reference proteome</keyword>
<evidence type="ECO:0000313" key="3">
    <source>
        <dbReference type="EMBL" id="KAK7115661.1"/>
    </source>
</evidence>
<feature type="region of interest" description="Disordered" evidence="2">
    <location>
        <begin position="406"/>
        <end position="454"/>
    </location>
</feature>
<evidence type="ECO:0008006" key="5">
    <source>
        <dbReference type="Google" id="ProtNLM"/>
    </source>
</evidence>
<dbReference type="Gene3D" id="1.10.287.1490">
    <property type="match status" value="1"/>
</dbReference>
<sequence length="1317" mass="151625">MMSVALDFGNNKDADNSHMFAQNKALLAELKQCQADKDFVWSLWKRLQVSNPDVTEAISLVIQREKEKAEAKDHKVLEILQVKDDRIEELQNIVAKQSQEISELLGRKVDLQEKCERMRTETEHLQDQLTTLELKLKGHETKERSMDNSYRRTLEDTQREKYDLQRRVTALSTELDVARDEKASVAAKRMDLERTVRTLERDVSEKISKFDGLIRELEDTRKRSDKAERQVQHLTHEVDFKNQELESIRKELKDLWNSHNQMTEHSAQQAQLIHQLQSLQHDTQIMIKNQEDAFTVESKSLQQMYQDVCVRYEASKQIESDLRQQILHLKKDMMEQDDIIAKQREQVEAMREQLNRPDPANCFMDADLAAADRSTLEARRDLGALRQLEKTIDKLDRSIDRDGTLEFDLSHTQRSGRHSTPSRDGQDGDSSLRMSRRARSLSPRRYQQEAGESSAVLEQRLADAQRLLELRDNELDALRRAHARRLERLKSVQHSEKLLQEQIKTYEDRQPNYIGAGKKKKVQRSDPRQLRRENSDAVWNELSYFKTQNRNLEVERLSLQEELDELRVQASVDAATVHELRVNLQAQREEFEYQLKKREAMATDRKDVEGELMMLRSRVQNKDHHINKLEKDLQEMAVNRDTILEEKKALKTQANELQQEVSQCRMKIADLRHTLQRQQRALEESIHTQGSHKSREASQSLRQTSAAGKPLRRKPTQRFKKPAGRNNSSVKQYQRALNTSIEKMRGVFTDFGADGWEEVTESGETEDCGEWEEDDDTEATVDSLGATIARHARESTPGTDSTDTTPTPSLSLRRTLAARALQKGNSRPRRAPTRSKGSQTKPSAPGKNNIRVQIHSPPAVVSPRRNRSPTPRERVVLREMATSPIPWETGQETRAAAVRPLPVRVGGRQLSVLKQRVSHLSQQLATFRATRTLALKKFAEMKATNQQLTSDLNQANQRLKTARLTCQRLSSDMERLQQEKKSMEEHVMAKDKSEGAEKQNDNDKRLLEARLKMSTSEVSRQAATIRSLKTEVDTLQDQIRGFQDRINHLERDNNQKRNLVESQRIKLKATQDISKVHDDTMEELQTKLKLSAESTDKMRIQLDSLKKRMKVVMHEKRDYEDKYLQVSLALEKKAKDLSTSREKCSQLEAAMAQLEALSQQQLQRVATHSEAAVDAAQAQMSATHGTLTGYQQFVKLLCTELLDRVTRARKQLRETAAAREEQARVAHDSDTASLKRAQDTARDILNISQSDLDDIMSADGDHAAEEVVAVQEGKKDRKWLRKCEKIMATKDEFVRPLVSLILLKVDERADLLMRLAS</sequence>
<dbReference type="Proteomes" id="UP001374579">
    <property type="component" value="Unassembled WGS sequence"/>
</dbReference>
<dbReference type="GO" id="GO:0010457">
    <property type="term" value="P:centriole-centriole cohesion"/>
    <property type="evidence" value="ECO:0007669"/>
    <property type="project" value="TreeGrafter"/>
</dbReference>
<feature type="coiled-coil region" evidence="1">
    <location>
        <begin position="80"/>
        <end position="251"/>
    </location>
</feature>
<gene>
    <name evidence="3" type="ORF">V1264_001490</name>
</gene>
<feature type="coiled-coil region" evidence="1">
    <location>
        <begin position="626"/>
        <end position="674"/>
    </location>
</feature>
<organism evidence="3 4">
    <name type="scientific">Littorina saxatilis</name>
    <dbReference type="NCBI Taxonomy" id="31220"/>
    <lineage>
        <taxon>Eukaryota</taxon>
        <taxon>Metazoa</taxon>
        <taxon>Spiralia</taxon>
        <taxon>Lophotrochozoa</taxon>
        <taxon>Mollusca</taxon>
        <taxon>Gastropoda</taxon>
        <taxon>Caenogastropoda</taxon>
        <taxon>Littorinimorpha</taxon>
        <taxon>Littorinoidea</taxon>
        <taxon>Littorinidae</taxon>
        <taxon>Littorina</taxon>
    </lineage>
</organism>
<evidence type="ECO:0000313" key="4">
    <source>
        <dbReference type="Proteomes" id="UP001374579"/>
    </source>
</evidence>
<dbReference type="GO" id="GO:0005814">
    <property type="term" value="C:centriole"/>
    <property type="evidence" value="ECO:0007669"/>
    <property type="project" value="TreeGrafter"/>
</dbReference>
<feature type="compositionally biased region" description="Polar residues" evidence="2">
    <location>
        <begin position="687"/>
        <end position="706"/>
    </location>
</feature>
<keyword evidence="1" id="KW-0175">Coiled coil</keyword>
<protein>
    <recommendedName>
        <fullName evidence="5">Centlein-like</fullName>
    </recommendedName>
</protein>
<dbReference type="EMBL" id="JBAMIC010000001">
    <property type="protein sequence ID" value="KAK7115661.1"/>
    <property type="molecule type" value="Genomic_DNA"/>
</dbReference>
<feature type="coiled-coil region" evidence="1">
    <location>
        <begin position="1018"/>
        <end position="1066"/>
    </location>
</feature>
<dbReference type="InterPro" id="IPR038810">
    <property type="entry name" value="CNTLN"/>
</dbReference>
<feature type="region of interest" description="Disordered" evidence="2">
    <location>
        <begin position="790"/>
        <end position="872"/>
    </location>
</feature>
<name>A0AAN9BZK4_9CAEN</name>
<feature type="coiled-coil region" evidence="1">
    <location>
        <begin position="461"/>
        <end position="509"/>
    </location>
</feature>
<feature type="region of interest" description="Disordered" evidence="2">
    <location>
        <begin position="978"/>
        <end position="1002"/>
    </location>
</feature>
<feature type="compositionally biased region" description="Basic residues" evidence="2">
    <location>
        <begin position="710"/>
        <end position="723"/>
    </location>
</feature>
<dbReference type="SUPFAM" id="SSF57997">
    <property type="entry name" value="Tropomyosin"/>
    <property type="match status" value="1"/>
</dbReference>
<feature type="region of interest" description="Disordered" evidence="2">
    <location>
        <begin position="760"/>
        <end position="779"/>
    </location>
</feature>
<accession>A0AAN9BZK4</accession>
<reference evidence="3 4" key="1">
    <citation type="submission" date="2024-02" db="EMBL/GenBank/DDBJ databases">
        <title>Chromosome-scale genome assembly of the rough periwinkle Littorina saxatilis.</title>
        <authorList>
            <person name="De Jode A."/>
            <person name="Faria R."/>
            <person name="Formenti G."/>
            <person name="Sims Y."/>
            <person name="Smith T.P."/>
            <person name="Tracey A."/>
            <person name="Wood J.M.D."/>
            <person name="Zagrodzka Z.B."/>
            <person name="Johannesson K."/>
            <person name="Butlin R.K."/>
            <person name="Leder E.H."/>
        </authorList>
    </citation>
    <scope>NUCLEOTIDE SEQUENCE [LARGE SCALE GENOMIC DNA]</scope>
    <source>
        <strain evidence="3">Snail1</strain>
        <tissue evidence="3">Muscle</tissue>
    </source>
</reference>
<evidence type="ECO:0000256" key="1">
    <source>
        <dbReference type="SAM" id="Coils"/>
    </source>
</evidence>
<comment type="caution">
    <text evidence="3">The sequence shown here is derived from an EMBL/GenBank/DDBJ whole genome shotgun (WGS) entry which is preliminary data.</text>
</comment>
<proteinExistence type="predicted"/>
<feature type="compositionally biased region" description="Polar residues" evidence="2">
    <location>
        <begin position="412"/>
        <end position="423"/>
    </location>
</feature>
<feature type="region of interest" description="Disordered" evidence="2">
    <location>
        <begin position="679"/>
        <end position="732"/>
    </location>
</feature>
<feature type="compositionally biased region" description="Low complexity" evidence="2">
    <location>
        <begin position="795"/>
        <end position="821"/>
    </location>
</feature>
<dbReference type="PANTHER" id="PTHR18957">
    <property type="entry name" value="CENTLEIN"/>
    <property type="match status" value="1"/>
</dbReference>
<evidence type="ECO:0000256" key="2">
    <source>
        <dbReference type="SAM" id="MobiDB-lite"/>
    </source>
</evidence>
<feature type="coiled-coil region" evidence="1">
    <location>
        <begin position="1102"/>
        <end position="1164"/>
    </location>
</feature>
<dbReference type="PANTHER" id="PTHR18957:SF0">
    <property type="entry name" value="CENTLEIN"/>
    <property type="match status" value="1"/>
</dbReference>
<dbReference type="GO" id="GO:0005813">
    <property type="term" value="C:centrosome"/>
    <property type="evidence" value="ECO:0007669"/>
    <property type="project" value="TreeGrafter"/>
</dbReference>